<keyword evidence="5" id="KW-0808">Transferase</keyword>
<evidence type="ECO:0000256" key="10">
    <source>
        <dbReference type="ARBA" id="ARBA00029774"/>
    </source>
</evidence>
<accession>A0A7C4EP87</accession>
<keyword evidence="4" id="KW-0963">Cytoplasm</keyword>
<keyword evidence="8" id="KW-0547">Nucleotide-binding</keyword>
<proteinExistence type="inferred from homology"/>
<dbReference type="PANTHER" id="PTHR17490">
    <property type="entry name" value="SUA5"/>
    <property type="match status" value="1"/>
</dbReference>
<evidence type="ECO:0000256" key="11">
    <source>
        <dbReference type="ARBA" id="ARBA00048366"/>
    </source>
</evidence>
<protein>
    <recommendedName>
        <fullName evidence="10">L-threonylcarbamoyladenylate synthase</fullName>
        <ecNumber evidence="3">2.7.7.87</ecNumber>
    </recommendedName>
    <alternativeName>
        <fullName evidence="10">L-threonylcarbamoyladenylate synthase</fullName>
    </alternativeName>
</protein>
<evidence type="ECO:0000256" key="7">
    <source>
        <dbReference type="ARBA" id="ARBA00022695"/>
    </source>
</evidence>
<evidence type="ECO:0000256" key="4">
    <source>
        <dbReference type="ARBA" id="ARBA00022490"/>
    </source>
</evidence>
<evidence type="ECO:0000313" key="13">
    <source>
        <dbReference type="EMBL" id="HGG98971.1"/>
    </source>
</evidence>
<dbReference type="Gene3D" id="3.90.870.10">
    <property type="entry name" value="DHBP synthase"/>
    <property type="match status" value="1"/>
</dbReference>
<dbReference type="NCBIfam" id="TIGR00057">
    <property type="entry name" value="L-threonylcarbamoyladenylate synthase"/>
    <property type="match status" value="1"/>
</dbReference>
<evidence type="ECO:0000259" key="12">
    <source>
        <dbReference type="PROSITE" id="PS51163"/>
    </source>
</evidence>
<comment type="similarity">
    <text evidence="2">Belongs to the SUA5 family.</text>
</comment>
<dbReference type="EC" id="2.7.7.87" evidence="3"/>
<dbReference type="GO" id="GO:0005737">
    <property type="term" value="C:cytoplasm"/>
    <property type="evidence" value="ECO:0007669"/>
    <property type="project" value="UniProtKB-SubCell"/>
</dbReference>
<evidence type="ECO:0000256" key="6">
    <source>
        <dbReference type="ARBA" id="ARBA00022694"/>
    </source>
</evidence>
<feature type="domain" description="YrdC-like" evidence="12">
    <location>
        <begin position="8"/>
        <end position="192"/>
    </location>
</feature>
<keyword evidence="7" id="KW-0548">Nucleotidyltransferase</keyword>
<reference evidence="13" key="1">
    <citation type="journal article" date="2020" name="mSystems">
        <title>Genome- and Community-Level Interaction Insights into Carbon Utilization and Element Cycling Functions of Hydrothermarchaeota in Hydrothermal Sediment.</title>
        <authorList>
            <person name="Zhou Z."/>
            <person name="Liu Y."/>
            <person name="Xu W."/>
            <person name="Pan J."/>
            <person name="Luo Z.H."/>
            <person name="Li M."/>
        </authorList>
    </citation>
    <scope>NUCLEOTIDE SEQUENCE [LARGE SCALE GENOMIC DNA]</scope>
    <source>
        <strain evidence="13">SpSt-788</strain>
    </source>
</reference>
<evidence type="ECO:0000256" key="1">
    <source>
        <dbReference type="ARBA" id="ARBA00004496"/>
    </source>
</evidence>
<dbReference type="GO" id="GO:0008033">
    <property type="term" value="P:tRNA processing"/>
    <property type="evidence" value="ECO:0007669"/>
    <property type="project" value="UniProtKB-KW"/>
</dbReference>
<evidence type="ECO:0000256" key="2">
    <source>
        <dbReference type="ARBA" id="ARBA00007663"/>
    </source>
</evidence>
<dbReference type="GO" id="GO:0006450">
    <property type="term" value="P:regulation of translational fidelity"/>
    <property type="evidence" value="ECO:0007669"/>
    <property type="project" value="TreeGrafter"/>
</dbReference>
<name>A0A7C4EP87_9BACT</name>
<evidence type="ECO:0000256" key="5">
    <source>
        <dbReference type="ARBA" id="ARBA00022679"/>
    </source>
</evidence>
<dbReference type="InterPro" id="IPR006070">
    <property type="entry name" value="Sua5-like_dom"/>
</dbReference>
<dbReference type="EMBL" id="DTHO01000007">
    <property type="protein sequence ID" value="HGG98971.1"/>
    <property type="molecule type" value="Genomic_DNA"/>
</dbReference>
<dbReference type="GO" id="GO:0061710">
    <property type="term" value="F:L-threonylcarbamoyladenylate synthase"/>
    <property type="evidence" value="ECO:0007669"/>
    <property type="project" value="UniProtKB-EC"/>
</dbReference>
<dbReference type="InterPro" id="IPR050156">
    <property type="entry name" value="TC-AMP_synthase_SUA5"/>
</dbReference>
<dbReference type="GO" id="GO:0003725">
    <property type="term" value="F:double-stranded RNA binding"/>
    <property type="evidence" value="ECO:0007669"/>
    <property type="project" value="InterPro"/>
</dbReference>
<sequence>MRLLKADDIDITEVLRILQKGGMIIYPTETLYGIGVKYNNKKALNKVLEIKKRPPEKTFPLIVDLRHLELVAEFIPAVAMKLIERYWPGPLTIVLPAKKNLSSRIKKNGKVAVRMPGESFAFKLIKASSFPITATSANISGYPAADCMETVLKYFKNEDIDLIIDGGKLPGKPSTIVDATVEPPEILRQGIIKLDLSFY</sequence>
<gene>
    <name evidence="13" type="ORF">ENV75_00720</name>
</gene>
<keyword evidence="9" id="KW-0067">ATP-binding</keyword>
<evidence type="ECO:0000256" key="8">
    <source>
        <dbReference type="ARBA" id="ARBA00022741"/>
    </source>
</evidence>
<dbReference type="GO" id="GO:0000049">
    <property type="term" value="F:tRNA binding"/>
    <property type="evidence" value="ECO:0007669"/>
    <property type="project" value="TreeGrafter"/>
</dbReference>
<dbReference type="InterPro" id="IPR017945">
    <property type="entry name" value="DHBP_synth_RibB-like_a/b_dom"/>
</dbReference>
<dbReference type="SUPFAM" id="SSF55821">
    <property type="entry name" value="YrdC/RibB"/>
    <property type="match status" value="1"/>
</dbReference>
<evidence type="ECO:0000256" key="9">
    <source>
        <dbReference type="ARBA" id="ARBA00022840"/>
    </source>
</evidence>
<keyword evidence="6" id="KW-0819">tRNA processing</keyword>
<dbReference type="Pfam" id="PF01300">
    <property type="entry name" value="Sua5_yciO_yrdC"/>
    <property type="match status" value="1"/>
</dbReference>
<comment type="catalytic activity">
    <reaction evidence="11">
        <text>L-threonine + hydrogencarbonate + ATP = L-threonylcarbamoyladenylate + diphosphate + H2O</text>
        <dbReference type="Rhea" id="RHEA:36407"/>
        <dbReference type="ChEBI" id="CHEBI:15377"/>
        <dbReference type="ChEBI" id="CHEBI:17544"/>
        <dbReference type="ChEBI" id="CHEBI:30616"/>
        <dbReference type="ChEBI" id="CHEBI:33019"/>
        <dbReference type="ChEBI" id="CHEBI:57926"/>
        <dbReference type="ChEBI" id="CHEBI:73682"/>
        <dbReference type="EC" id="2.7.7.87"/>
    </reaction>
</comment>
<dbReference type="AlphaFoldDB" id="A0A7C4EP87"/>
<dbReference type="PROSITE" id="PS51163">
    <property type="entry name" value="YRDC"/>
    <property type="match status" value="1"/>
</dbReference>
<evidence type="ECO:0000256" key="3">
    <source>
        <dbReference type="ARBA" id="ARBA00012584"/>
    </source>
</evidence>
<comment type="subcellular location">
    <subcellularLocation>
        <location evidence="1">Cytoplasm</location>
    </subcellularLocation>
</comment>
<dbReference type="GO" id="GO:0005524">
    <property type="term" value="F:ATP binding"/>
    <property type="evidence" value="ECO:0007669"/>
    <property type="project" value="UniProtKB-KW"/>
</dbReference>
<dbReference type="PANTHER" id="PTHR17490:SF16">
    <property type="entry name" value="THREONYLCARBAMOYL-AMP SYNTHASE"/>
    <property type="match status" value="1"/>
</dbReference>
<comment type="caution">
    <text evidence="13">The sequence shown here is derived from an EMBL/GenBank/DDBJ whole genome shotgun (WGS) entry which is preliminary data.</text>
</comment>
<organism evidence="13">
    <name type="scientific">Thermodesulfovibrio aggregans</name>
    <dbReference type="NCBI Taxonomy" id="86166"/>
    <lineage>
        <taxon>Bacteria</taxon>
        <taxon>Pseudomonadati</taxon>
        <taxon>Nitrospirota</taxon>
        <taxon>Thermodesulfovibrionia</taxon>
        <taxon>Thermodesulfovibrionales</taxon>
        <taxon>Thermodesulfovibrionaceae</taxon>
        <taxon>Thermodesulfovibrio</taxon>
    </lineage>
</organism>